<dbReference type="Proteomes" id="UP000215914">
    <property type="component" value="Unassembled WGS sequence"/>
</dbReference>
<gene>
    <name evidence="1" type="ORF">HanXRQr2_Chr04g0186231</name>
</gene>
<dbReference type="EMBL" id="MNCJ02000319">
    <property type="protein sequence ID" value="KAF5811856.1"/>
    <property type="molecule type" value="Genomic_DNA"/>
</dbReference>
<name>A0A9K3JAD9_HELAN</name>
<reference evidence="1" key="2">
    <citation type="submission" date="2020-06" db="EMBL/GenBank/DDBJ databases">
        <title>Helianthus annuus Genome sequencing and assembly Release 2.</title>
        <authorList>
            <person name="Gouzy J."/>
            <person name="Langlade N."/>
            <person name="Munos S."/>
        </authorList>
    </citation>
    <scope>NUCLEOTIDE SEQUENCE</scope>
    <source>
        <tissue evidence="1">Leaves</tissue>
    </source>
</reference>
<organism evidence="1 2">
    <name type="scientific">Helianthus annuus</name>
    <name type="common">Common sunflower</name>
    <dbReference type="NCBI Taxonomy" id="4232"/>
    <lineage>
        <taxon>Eukaryota</taxon>
        <taxon>Viridiplantae</taxon>
        <taxon>Streptophyta</taxon>
        <taxon>Embryophyta</taxon>
        <taxon>Tracheophyta</taxon>
        <taxon>Spermatophyta</taxon>
        <taxon>Magnoliopsida</taxon>
        <taxon>eudicotyledons</taxon>
        <taxon>Gunneridae</taxon>
        <taxon>Pentapetalae</taxon>
        <taxon>asterids</taxon>
        <taxon>campanulids</taxon>
        <taxon>Asterales</taxon>
        <taxon>Asteraceae</taxon>
        <taxon>Asteroideae</taxon>
        <taxon>Heliantheae alliance</taxon>
        <taxon>Heliantheae</taxon>
        <taxon>Helianthus</taxon>
    </lineage>
</organism>
<comment type="caution">
    <text evidence="1">The sequence shown here is derived from an EMBL/GenBank/DDBJ whole genome shotgun (WGS) entry which is preliminary data.</text>
</comment>
<keyword evidence="2" id="KW-1185">Reference proteome</keyword>
<reference evidence="1" key="1">
    <citation type="journal article" date="2017" name="Nature">
        <title>The sunflower genome provides insights into oil metabolism, flowering and Asterid evolution.</title>
        <authorList>
            <person name="Badouin H."/>
            <person name="Gouzy J."/>
            <person name="Grassa C.J."/>
            <person name="Murat F."/>
            <person name="Staton S.E."/>
            <person name="Cottret L."/>
            <person name="Lelandais-Briere C."/>
            <person name="Owens G.L."/>
            <person name="Carrere S."/>
            <person name="Mayjonade B."/>
            <person name="Legrand L."/>
            <person name="Gill N."/>
            <person name="Kane N.C."/>
            <person name="Bowers J.E."/>
            <person name="Hubner S."/>
            <person name="Bellec A."/>
            <person name="Berard A."/>
            <person name="Berges H."/>
            <person name="Blanchet N."/>
            <person name="Boniface M.C."/>
            <person name="Brunel D."/>
            <person name="Catrice O."/>
            <person name="Chaidir N."/>
            <person name="Claudel C."/>
            <person name="Donnadieu C."/>
            <person name="Faraut T."/>
            <person name="Fievet G."/>
            <person name="Helmstetter N."/>
            <person name="King M."/>
            <person name="Knapp S.J."/>
            <person name="Lai Z."/>
            <person name="Le Paslier M.C."/>
            <person name="Lippi Y."/>
            <person name="Lorenzon L."/>
            <person name="Mandel J.R."/>
            <person name="Marage G."/>
            <person name="Marchand G."/>
            <person name="Marquand E."/>
            <person name="Bret-Mestries E."/>
            <person name="Morien E."/>
            <person name="Nambeesan S."/>
            <person name="Nguyen T."/>
            <person name="Pegot-Espagnet P."/>
            <person name="Pouilly N."/>
            <person name="Raftis F."/>
            <person name="Sallet E."/>
            <person name="Schiex T."/>
            <person name="Thomas J."/>
            <person name="Vandecasteele C."/>
            <person name="Vares D."/>
            <person name="Vear F."/>
            <person name="Vautrin S."/>
            <person name="Crespi M."/>
            <person name="Mangin B."/>
            <person name="Burke J.M."/>
            <person name="Salse J."/>
            <person name="Munos S."/>
            <person name="Vincourt P."/>
            <person name="Rieseberg L.H."/>
            <person name="Langlade N.B."/>
        </authorList>
    </citation>
    <scope>NUCLEOTIDE SEQUENCE</scope>
    <source>
        <tissue evidence="1">Leaves</tissue>
    </source>
</reference>
<sequence>MVLPSDVLNTTQPVPGLPSGMQFLRSARKSHNCITWAYHAGFNSEEAVNVAP</sequence>
<accession>A0A9K3JAD9</accession>
<evidence type="ECO:0000313" key="1">
    <source>
        <dbReference type="EMBL" id="KAF5811856.1"/>
    </source>
</evidence>
<protein>
    <submittedName>
        <fullName evidence="1">Uncharacterized protein</fullName>
    </submittedName>
</protein>
<dbReference type="Gramene" id="mRNA:HanXRQr2_Chr04g0186231">
    <property type="protein sequence ID" value="mRNA:HanXRQr2_Chr04g0186231"/>
    <property type="gene ID" value="HanXRQr2_Chr04g0186231"/>
</dbReference>
<dbReference type="AlphaFoldDB" id="A0A9K3JAD9"/>
<proteinExistence type="predicted"/>
<evidence type="ECO:0000313" key="2">
    <source>
        <dbReference type="Proteomes" id="UP000215914"/>
    </source>
</evidence>